<proteinExistence type="predicted"/>
<sequence length="91" mass="10468">MGSYFQASPPFSTTTMQQPQLHQQQNVMQRQPIHHVSTPLPVQNILHPMHPLHVQQQHGYPLPPSHEHAGPSSHRHNKDDKEDGKFIDFLI</sequence>
<evidence type="ECO:0000313" key="3">
    <source>
        <dbReference type="WBParaSite" id="PDA_v2.g8931.t1"/>
    </source>
</evidence>
<keyword evidence="2" id="KW-1185">Reference proteome</keyword>
<feature type="compositionally biased region" description="Basic and acidic residues" evidence="1">
    <location>
        <begin position="77"/>
        <end position="91"/>
    </location>
</feature>
<dbReference type="Proteomes" id="UP000887578">
    <property type="component" value="Unplaced"/>
</dbReference>
<accession>A0A914R308</accession>
<dbReference type="AlphaFoldDB" id="A0A914R308"/>
<feature type="region of interest" description="Disordered" evidence="1">
    <location>
        <begin position="51"/>
        <end position="91"/>
    </location>
</feature>
<evidence type="ECO:0000256" key="1">
    <source>
        <dbReference type="SAM" id="MobiDB-lite"/>
    </source>
</evidence>
<protein>
    <submittedName>
        <fullName evidence="3">Uncharacterized protein</fullName>
    </submittedName>
</protein>
<name>A0A914R308_9BILA</name>
<evidence type="ECO:0000313" key="2">
    <source>
        <dbReference type="Proteomes" id="UP000887578"/>
    </source>
</evidence>
<organism evidence="2 3">
    <name type="scientific">Panagrolaimus davidi</name>
    <dbReference type="NCBI Taxonomy" id="227884"/>
    <lineage>
        <taxon>Eukaryota</taxon>
        <taxon>Metazoa</taxon>
        <taxon>Ecdysozoa</taxon>
        <taxon>Nematoda</taxon>
        <taxon>Chromadorea</taxon>
        <taxon>Rhabditida</taxon>
        <taxon>Tylenchina</taxon>
        <taxon>Panagrolaimomorpha</taxon>
        <taxon>Panagrolaimoidea</taxon>
        <taxon>Panagrolaimidae</taxon>
        <taxon>Panagrolaimus</taxon>
    </lineage>
</organism>
<reference evidence="3" key="1">
    <citation type="submission" date="2022-11" db="UniProtKB">
        <authorList>
            <consortium name="WormBaseParasite"/>
        </authorList>
    </citation>
    <scope>IDENTIFICATION</scope>
</reference>
<dbReference type="WBParaSite" id="PDA_v2.g8931.t1">
    <property type="protein sequence ID" value="PDA_v2.g8931.t1"/>
    <property type="gene ID" value="PDA_v2.g8931"/>
</dbReference>